<dbReference type="OrthoDB" id="5891714at2759"/>
<keyword evidence="1" id="KW-0175">Coiled coil</keyword>
<reference evidence="2" key="1">
    <citation type="journal article" date="2020" name="Ecol. Evol.">
        <title>Genome structure and content of the rice root-knot nematode (Meloidogyne graminicola).</title>
        <authorList>
            <person name="Phan N.T."/>
            <person name="Danchin E.G.J."/>
            <person name="Klopp C."/>
            <person name="Perfus-Barbeoch L."/>
            <person name="Kozlowski D.K."/>
            <person name="Koutsovoulos G.D."/>
            <person name="Lopez-Roques C."/>
            <person name="Bouchez O."/>
            <person name="Zahm M."/>
            <person name="Besnard G."/>
            <person name="Bellafiore S."/>
        </authorList>
    </citation>
    <scope>NUCLEOTIDE SEQUENCE</scope>
    <source>
        <strain evidence="2">VN-18</strain>
    </source>
</reference>
<evidence type="ECO:0000313" key="2">
    <source>
        <dbReference type="EMBL" id="KAF7632897.1"/>
    </source>
</evidence>
<name>A0A8S9ZHU7_9BILA</name>
<feature type="coiled-coil region" evidence="1">
    <location>
        <begin position="65"/>
        <end position="106"/>
    </location>
</feature>
<dbReference type="EMBL" id="JABEBT010000090">
    <property type="protein sequence ID" value="KAF7632897.1"/>
    <property type="molecule type" value="Genomic_DNA"/>
</dbReference>
<sequence length="114" mass="13431">MDVIFNDSSFSFENDVQYLKAFDSILKIINERDNELSNKKLLVIWDKVFTSEAILDKKIKNSVGFQELSNILKLEKDELTKAENELKILRERKNQQLNEFNSKRDEILYLISEG</sequence>
<evidence type="ECO:0000313" key="3">
    <source>
        <dbReference type="Proteomes" id="UP000605970"/>
    </source>
</evidence>
<organism evidence="2 3">
    <name type="scientific">Meloidogyne graminicola</name>
    <dbReference type="NCBI Taxonomy" id="189291"/>
    <lineage>
        <taxon>Eukaryota</taxon>
        <taxon>Metazoa</taxon>
        <taxon>Ecdysozoa</taxon>
        <taxon>Nematoda</taxon>
        <taxon>Chromadorea</taxon>
        <taxon>Rhabditida</taxon>
        <taxon>Tylenchina</taxon>
        <taxon>Tylenchomorpha</taxon>
        <taxon>Tylenchoidea</taxon>
        <taxon>Meloidogynidae</taxon>
        <taxon>Meloidogyninae</taxon>
        <taxon>Meloidogyne</taxon>
    </lineage>
</organism>
<comment type="caution">
    <text evidence="2">The sequence shown here is derived from an EMBL/GenBank/DDBJ whole genome shotgun (WGS) entry which is preliminary data.</text>
</comment>
<dbReference type="AlphaFoldDB" id="A0A8S9ZHU7"/>
<accession>A0A8S9ZHU7</accession>
<gene>
    <name evidence="2" type="ORF">Mgra_00007674</name>
</gene>
<evidence type="ECO:0000256" key="1">
    <source>
        <dbReference type="SAM" id="Coils"/>
    </source>
</evidence>
<proteinExistence type="predicted"/>
<protein>
    <submittedName>
        <fullName evidence="2">Uncharacterized protein</fullName>
    </submittedName>
</protein>
<dbReference type="Proteomes" id="UP000605970">
    <property type="component" value="Unassembled WGS sequence"/>
</dbReference>
<keyword evidence="3" id="KW-1185">Reference proteome</keyword>